<dbReference type="Gene3D" id="2.60.40.10">
    <property type="entry name" value="Immunoglobulins"/>
    <property type="match status" value="1"/>
</dbReference>
<dbReference type="Gene3D" id="2.60.40.290">
    <property type="match status" value="1"/>
</dbReference>
<keyword evidence="4 10" id="KW-0378">Hydrolase</keyword>
<comment type="catalytic activity">
    <reaction evidence="1">
        <text>Hydrolysis of terminal non-reducing N-acetyl-D-hexosamine residues in N-acetyl-beta-D-hexosaminides.</text>
        <dbReference type="EC" id="3.2.1.52"/>
    </reaction>
</comment>
<dbReference type="PANTHER" id="PTHR22600:SF57">
    <property type="entry name" value="BETA-N-ACETYLHEXOSAMINIDASE"/>
    <property type="match status" value="1"/>
</dbReference>
<evidence type="ECO:0000259" key="9">
    <source>
        <dbReference type="SMART" id="SM01081"/>
    </source>
</evidence>
<dbReference type="InterPro" id="IPR013783">
    <property type="entry name" value="Ig-like_fold"/>
</dbReference>
<evidence type="ECO:0000256" key="8">
    <source>
        <dbReference type="PIRSR" id="PIRSR625705-1"/>
    </source>
</evidence>
<dbReference type="InterPro" id="IPR025705">
    <property type="entry name" value="Beta_hexosaminidase_sua/sub"/>
</dbReference>
<sequence>MKTAYPFLLLLSIVFVLGCTPSKEEVGSHFLHMHWELLENEVQPKPRHVAKWVISNTGQTPLLPEWSIFFNTIFLSLSPEILSGEVIIKHLSGDFFQLVPSENFPTLQPGESHEIIYASGDFLTKNSHAPHGLYVVFDGDEVGIPLDHSQKPFSIDQQLRSVEGTEIPIPSAGYLFQQNAGLSLLKAHQFSPIIPTPKAYKWGDGVLELDGDISLNPGPFGKSADQFIRLLQGNYQGNIRIVESENAIISLKKADPPLGDEAYLLSVGDHVQIEASTEVGAFYAFQSLISLLPWDFFSREQEKLHFPKIDIQDAPRFAHRGLFLDVARNFQRKEAVLKLLDLMAFYKLNVFHINLANDEGWRIEIPGLPELTEVGSKRGHSKNESDFLWPYYGSGPDWENSSNGTGYYTVSDFKEILEYAQERHIEVIPEIGVPAHSRAAILAMRKRYREKMNVGDEAGALEYLLEDFEDTSTYLSAQNFRGNTICICQESAFRFYEKVVDEILAMYHSAGVPIRTFHTGGDEVPKGVWAGSPVCKSFIEASPEITSVHDLSNYFYKRISKLFIEKGLQTAGWEEIGQMEREESGKQIVRPNPEFAEAGFRVYAWNAVAGWGGEDMAYQLANAGYEVIICNSSNIYFDLAYNLDPDEPGHQWSGYVDLKTAWRMVPLNNFISNDADMYGRPIDPEALAQGKMRLTERGKSNVKGIQGQLWTETVKGQDMMEYYLLPKMLGLVERAWATDPDWTGINDAEKRSAAREEDWNKFANAVGQREIPRLDFLFGGFQTRLPKPGAIIKDGLLHANVETPGLLIRYTRNGTEPEMHSPLYSAPMPVEGKIYLKVFTPSGRSVGMSIIEKNHQY</sequence>
<dbReference type="Gene3D" id="3.20.20.80">
    <property type="entry name" value="Glycosidases"/>
    <property type="match status" value="1"/>
</dbReference>
<evidence type="ECO:0000256" key="5">
    <source>
        <dbReference type="ARBA" id="ARBA00023295"/>
    </source>
</evidence>
<dbReference type="InterPro" id="IPR008965">
    <property type="entry name" value="CBM2/CBM3_carb-bd_dom_sf"/>
</dbReference>
<gene>
    <name evidence="10" type="primary">chb</name>
    <name evidence="10" type="ORF">B879_02964</name>
</gene>
<dbReference type="InterPro" id="IPR012291">
    <property type="entry name" value="CBM2_carb-bd_dom_sf"/>
</dbReference>
<dbReference type="GO" id="GO:0004563">
    <property type="term" value="F:beta-N-acetylhexosaminidase activity"/>
    <property type="evidence" value="ECO:0007669"/>
    <property type="project" value="UniProtKB-EC"/>
</dbReference>
<organism evidence="10 11">
    <name type="scientific">Cecembia lonarensis (strain CCUG 58316 / KCTC 22772 / LW9)</name>
    <dbReference type="NCBI Taxonomy" id="1225176"/>
    <lineage>
        <taxon>Bacteria</taxon>
        <taxon>Pseudomonadati</taxon>
        <taxon>Bacteroidota</taxon>
        <taxon>Cytophagia</taxon>
        <taxon>Cytophagales</taxon>
        <taxon>Cyclobacteriaceae</taxon>
        <taxon>Cecembia</taxon>
    </lineage>
</organism>
<dbReference type="GO" id="GO:0016020">
    <property type="term" value="C:membrane"/>
    <property type="evidence" value="ECO:0007669"/>
    <property type="project" value="TreeGrafter"/>
</dbReference>
<dbReference type="Pfam" id="PF03174">
    <property type="entry name" value="CHB_HEX_C"/>
    <property type="match status" value="1"/>
</dbReference>
<name>K1LWB3_CECL9</name>
<dbReference type="SMART" id="SM01081">
    <property type="entry name" value="CHB_HEX"/>
    <property type="match status" value="1"/>
</dbReference>
<evidence type="ECO:0000256" key="2">
    <source>
        <dbReference type="ARBA" id="ARBA00006285"/>
    </source>
</evidence>
<protein>
    <recommendedName>
        <fullName evidence="3">beta-N-acetylhexosaminidase</fullName>
        <ecNumber evidence="3">3.2.1.52</ecNumber>
    </recommendedName>
    <alternativeName>
        <fullName evidence="6">Beta-N-acetylhexosaminidase</fullName>
    </alternativeName>
    <alternativeName>
        <fullName evidence="7">N-acetyl-beta-glucosaminidase</fullName>
    </alternativeName>
</protein>
<evidence type="ECO:0000256" key="4">
    <source>
        <dbReference type="ARBA" id="ARBA00022801"/>
    </source>
</evidence>
<comment type="caution">
    <text evidence="10">The sequence shown here is derived from an EMBL/GenBank/DDBJ whole genome shotgun (WGS) entry which is preliminary data.</text>
</comment>
<evidence type="ECO:0000256" key="1">
    <source>
        <dbReference type="ARBA" id="ARBA00001231"/>
    </source>
</evidence>
<evidence type="ECO:0000313" key="10">
    <source>
        <dbReference type="EMBL" id="EKB48439.1"/>
    </source>
</evidence>
<dbReference type="InterPro" id="IPR014756">
    <property type="entry name" value="Ig_E-set"/>
</dbReference>
<evidence type="ECO:0000313" key="11">
    <source>
        <dbReference type="Proteomes" id="UP000004478"/>
    </source>
</evidence>
<dbReference type="InterPro" id="IPR004866">
    <property type="entry name" value="CHB/HEX_N_dom"/>
</dbReference>
<dbReference type="Pfam" id="PF02838">
    <property type="entry name" value="Glyco_hydro_20b"/>
    <property type="match status" value="1"/>
</dbReference>
<reference evidence="10 11" key="1">
    <citation type="journal article" date="2012" name="J. Bacteriol.">
        <title>Draft Genome Sequence of Cecembia lonarensis Strain LW9T, Isolated from Lonar Lake, a Haloalkaline Lake in India.</title>
        <authorList>
            <person name="Shivaji S."/>
            <person name="Ara S."/>
            <person name="Singh A."/>
            <person name="Pinnaka A.K."/>
        </authorList>
    </citation>
    <scope>NUCLEOTIDE SEQUENCE [LARGE SCALE GENOMIC DNA]</scope>
    <source>
        <strain evidence="10 11">LW9</strain>
    </source>
</reference>
<dbReference type="CDD" id="cd02847">
    <property type="entry name" value="E_set_Chitobiase_C"/>
    <property type="match status" value="1"/>
</dbReference>
<evidence type="ECO:0000256" key="7">
    <source>
        <dbReference type="ARBA" id="ARBA00033000"/>
    </source>
</evidence>
<dbReference type="EC" id="3.2.1.52" evidence="3"/>
<accession>K1LWB3</accession>
<dbReference type="InterPro" id="IPR029018">
    <property type="entry name" value="Hex-like_dom2"/>
</dbReference>
<dbReference type="Pfam" id="PF03173">
    <property type="entry name" value="CHB_HEX"/>
    <property type="match status" value="1"/>
</dbReference>
<dbReference type="SUPFAM" id="SSF49384">
    <property type="entry name" value="Carbohydrate-binding domain"/>
    <property type="match status" value="1"/>
</dbReference>
<dbReference type="OrthoDB" id="9763537at2"/>
<dbReference type="EMBL" id="AMGM01000053">
    <property type="protein sequence ID" value="EKB48439.1"/>
    <property type="molecule type" value="Genomic_DNA"/>
</dbReference>
<keyword evidence="5 10" id="KW-0326">Glycosidase</keyword>
<proteinExistence type="inferred from homology"/>
<dbReference type="GO" id="GO:0030247">
    <property type="term" value="F:polysaccharide binding"/>
    <property type="evidence" value="ECO:0007669"/>
    <property type="project" value="InterPro"/>
</dbReference>
<dbReference type="Pfam" id="PF00728">
    <property type="entry name" value="Glyco_hydro_20"/>
    <property type="match status" value="1"/>
</dbReference>
<evidence type="ECO:0000256" key="3">
    <source>
        <dbReference type="ARBA" id="ARBA00012663"/>
    </source>
</evidence>
<dbReference type="InterPro" id="IPR015882">
    <property type="entry name" value="HEX_bac_N"/>
</dbReference>
<dbReference type="SUPFAM" id="SSF51445">
    <property type="entry name" value="(Trans)glycosidases"/>
    <property type="match status" value="1"/>
</dbReference>
<dbReference type="GO" id="GO:0005975">
    <property type="term" value="P:carbohydrate metabolic process"/>
    <property type="evidence" value="ECO:0007669"/>
    <property type="project" value="InterPro"/>
</dbReference>
<dbReference type="InterPro" id="IPR017853">
    <property type="entry name" value="GH"/>
</dbReference>
<dbReference type="InterPro" id="IPR015883">
    <property type="entry name" value="Glyco_hydro_20_cat"/>
</dbReference>
<feature type="active site" description="Proton donor" evidence="8">
    <location>
        <position position="523"/>
    </location>
</feature>
<feature type="domain" description="Chitobiase/beta-hexosaminidases N-terminal" evidence="9">
    <location>
        <begin position="29"/>
        <end position="173"/>
    </location>
</feature>
<dbReference type="GO" id="GO:0030203">
    <property type="term" value="P:glycosaminoglycan metabolic process"/>
    <property type="evidence" value="ECO:0007669"/>
    <property type="project" value="TreeGrafter"/>
</dbReference>
<dbReference type="RefSeq" id="WP_009185984.1">
    <property type="nucleotide sequence ID" value="NZ_AMGM01000053.1"/>
</dbReference>
<dbReference type="AlphaFoldDB" id="K1LWB3"/>
<dbReference type="PROSITE" id="PS51257">
    <property type="entry name" value="PROKAR_LIPOPROTEIN"/>
    <property type="match status" value="1"/>
</dbReference>
<dbReference type="Gene3D" id="3.30.379.10">
    <property type="entry name" value="Chitobiase/beta-hexosaminidase domain 2-like"/>
    <property type="match status" value="1"/>
</dbReference>
<keyword evidence="11" id="KW-1185">Reference proteome</keyword>
<dbReference type="SUPFAM" id="SSF55545">
    <property type="entry name" value="beta-N-acetylhexosaminidase-like domain"/>
    <property type="match status" value="1"/>
</dbReference>
<comment type="similarity">
    <text evidence="2">Belongs to the glycosyl hydrolase 20 family.</text>
</comment>
<evidence type="ECO:0000256" key="6">
    <source>
        <dbReference type="ARBA" id="ARBA00030512"/>
    </source>
</evidence>
<dbReference type="PANTHER" id="PTHR22600">
    <property type="entry name" value="BETA-HEXOSAMINIDASE"/>
    <property type="match status" value="1"/>
</dbReference>
<dbReference type="PATRIC" id="fig|1225176.3.peg.3152"/>
<dbReference type="Proteomes" id="UP000004478">
    <property type="component" value="Unassembled WGS sequence"/>
</dbReference>
<dbReference type="SUPFAM" id="SSF81296">
    <property type="entry name" value="E set domains"/>
    <property type="match status" value="1"/>
</dbReference>
<dbReference type="PRINTS" id="PR00738">
    <property type="entry name" value="GLHYDRLASE20"/>
</dbReference>
<dbReference type="InterPro" id="IPR004867">
    <property type="entry name" value="CHB_C_dom"/>
</dbReference>